<keyword evidence="3 5" id="KW-1133">Transmembrane helix</keyword>
<feature type="transmembrane region" description="Helical" evidence="5">
    <location>
        <begin position="154"/>
        <end position="176"/>
    </location>
</feature>
<dbReference type="OrthoDB" id="9763654at2"/>
<sequence length="926" mass="107173">MRRGIGYLVGLGILVLLIVLTSFTTIINFITDYMWFKELGYTETFLIKLKTQLKIGIPLFLILTGLVGFYLLSIKKSYYKRGSIIANKKSERKLNTLIWVASAFVSFFMSSMFTGSLWFDTLEFLNSTNFNVKDPIFNNDISFYIFKLPLINEVLSLLLLFMFILIILTVVFYLILLSIRRPVQFGEEDNFGNVLDTKNINLLFNKRILKTALLQIGIIGFLIFLIIGISQILKSYGLLYSPRGIVFGASYTDIHVNLWLYRIMAILAVISAIGFLLGVMRKKIKLALIGPVLLIAVSILGNIAAGLVQQFIVSPNEIAKERKYIEYNIEYTQKAYGINEVKEKEFPVEQNLTKEDIFQNEETVKNIRINDYRPTKSVYNQLQGIRLYYKFNDVDIDRYVIDGKYTQVFLSARELDQSRLTQQAQTWVNKHLKYTHGYGFTLSPVNSVTEEGQPRLLVSNIPPETETDLNIKRPEIYFGELDNEYVIVNTDEEEFDYPQGENNKMTTYQGKAGIKLGGINKLLFAIKQGSLKLLVSGSINSDSRILIYRNIMERVNKIAPFIEYDSDPYLVLNQDNGKLYWIIDGYTISSRYPYSQPYKDTNLNYIRNSVKVVVDAYNGETKFYIFDKEDPIIQTYRKIFPDLFLDSEEMPEGLRSHVRYPTLLFDVQSEIYRVYHIDNPMVFYNGEDIWDIAKEKYVNEQQNVEPNYVMFKLPDEDKVEFLLTVPYTPKERPNMTALFVARNDGENYGKLFIYKLPKSKTISGPMLIENRIDQDTEISQQLTLWGQEGSDVIRGNLLIVPVENSLLYVEPIYLQASSENSLPEVKRIIVAYRNQIVMERTLDEALSKIFGRVEREENEDGIIDDVDDDITDENIRDIIIRANEIFERARKASQQGNWAEYGEYLNQLENILNRLSRSAEDNNIEQ</sequence>
<keyword evidence="4 5" id="KW-0472">Membrane</keyword>
<comment type="similarity">
    <text evidence="5">Belongs to the UPF0182 family.</text>
</comment>
<evidence type="ECO:0000256" key="5">
    <source>
        <dbReference type="HAMAP-Rule" id="MF_01600"/>
    </source>
</evidence>
<feature type="transmembrane region" description="Helical" evidence="5">
    <location>
        <begin position="94"/>
        <end position="119"/>
    </location>
</feature>
<comment type="caution">
    <text evidence="6">The sequence shown here is derived from an EMBL/GenBank/DDBJ whole genome shotgun (WGS) entry which is preliminary data.</text>
</comment>
<evidence type="ECO:0000256" key="3">
    <source>
        <dbReference type="ARBA" id="ARBA00022989"/>
    </source>
</evidence>
<dbReference type="HAMAP" id="MF_01600">
    <property type="entry name" value="UPF0182"/>
    <property type="match status" value="1"/>
</dbReference>
<reference evidence="6 7" key="1">
    <citation type="submission" date="2016-08" db="EMBL/GenBank/DDBJ databases">
        <title>Novel Firmicutes and Novel Genomes.</title>
        <authorList>
            <person name="Poppleton D.I."/>
            <person name="Gribaldo S."/>
        </authorList>
    </citation>
    <scope>NUCLEOTIDE SEQUENCE [LARGE SCALE GENOMIC DNA]</scope>
    <source>
        <strain evidence="6 7">CTT3</strain>
    </source>
</reference>
<feature type="transmembrane region" description="Helical" evidence="5">
    <location>
        <begin position="7"/>
        <end position="35"/>
    </location>
</feature>
<feature type="transmembrane region" description="Helical" evidence="5">
    <location>
        <begin position="286"/>
        <end position="308"/>
    </location>
</feature>
<evidence type="ECO:0000256" key="2">
    <source>
        <dbReference type="ARBA" id="ARBA00022692"/>
    </source>
</evidence>
<dbReference type="GO" id="GO:0005886">
    <property type="term" value="C:plasma membrane"/>
    <property type="evidence" value="ECO:0007669"/>
    <property type="project" value="UniProtKB-SubCell"/>
</dbReference>
<dbReference type="Pfam" id="PF03699">
    <property type="entry name" value="UPF0182"/>
    <property type="match status" value="1"/>
</dbReference>
<organism evidence="6 7">
    <name type="scientific">Thermohalobacter berrensis</name>
    <dbReference type="NCBI Taxonomy" id="99594"/>
    <lineage>
        <taxon>Bacteria</taxon>
        <taxon>Bacillati</taxon>
        <taxon>Bacillota</taxon>
        <taxon>Tissierellia</taxon>
        <taxon>Tissierellales</taxon>
        <taxon>Thermohalobacteraceae</taxon>
        <taxon>Thermohalobacter</taxon>
    </lineage>
</organism>
<dbReference type="PANTHER" id="PTHR39344:SF1">
    <property type="entry name" value="UPF0182 PROTEIN SLL1060"/>
    <property type="match status" value="1"/>
</dbReference>
<dbReference type="PANTHER" id="PTHR39344">
    <property type="entry name" value="UPF0182 PROTEIN SLL1060"/>
    <property type="match status" value="1"/>
</dbReference>
<dbReference type="GO" id="GO:0005576">
    <property type="term" value="C:extracellular region"/>
    <property type="evidence" value="ECO:0007669"/>
    <property type="project" value="TreeGrafter"/>
</dbReference>
<dbReference type="EMBL" id="MCIB01000040">
    <property type="protein sequence ID" value="RKD28757.1"/>
    <property type="molecule type" value="Genomic_DNA"/>
</dbReference>
<evidence type="ECO:0000313" key="7">
    <source>
        <dbReference type="Proteomes" id="UP000284177"/>
    </source>
</evidence>
<evidence type="ECO:0000313" key="6">
    <source>
        <dbReference type="EMBL" id="RKD28757.1"/>
    </source>
</evidence>
<protein>
    <recommendedName>
        <fullName evidence="5">UPF0182 protein BET03_06875</fullName>
    </recommendedName>
</protein>
<accession>A0A419STZ4</accession>
<name>A0A419STZ4_9FIRM</name>
<keyword evidence="2 5" id="KW-0812">Transmembrane</keyword>
<dbReference type="InterPro" id="IPR005372">
    <property type="entry name" value="UPF0182"/>
</dbReference>
<dbReference type="RefSeq" id="WP_120170724.1">
    <property type="nucleotide sequence ID" value="NZ_MCIB01000040.1"/>
</dbReference>
<keyword evidence="7" id="KW-1185">Reference proteome</keyword>
<feature type="transmembrane region" description="Helical" evidence="5">
    <location>
        <begin position="55"/>
        <end position="73"/>
    </location>
</feature>
<dbReference type="Proteomes" id="UP000284177">
    <property type="component" value="Unassembled WGS sequence"/>
</dbReference>
<gene>
    <name evidence="6" type="ORF">BET03_06875</name>
</gene>
<evidence type="ECO:0000256" key="4">
    <source>
        <dbReference type="ARBA" id="ARBA00023136"/>
    </source>
</evidence>
<dbReference type="AlphaFoldDB" id="A0A419STZ4"/>
<proteinExistence type="inferred from homology"/>
<feature type="transmembrane region" description="Helical" evidence="5">
    <location>
        <begin position="259"/>
        <end position="279"/>
    </location>
</feature>
<feature type="transmembrane region" description="Helical" evidence="5">
    <location>
        <begin position="212"/>
        <end position="233"/>
    </location>
</feature>
<evidence type="ECO:0000256" key="1">
    <source>
        <dbReference type="ARBA" id="ARBA00022475"/>
    </source>
</evidence>
<keyword evidence="1 5" id="KW-1003">Cell membrane</keyword>
<comment type="subcellular location">
    <subcellularLocation>
        <location evidence="5">Cell membrane</location>
        <topology evidence="5">Multi-pass membrane protein</topology>
    </subcellularLocation>
</comment>